<name>A0A150QG19_SORCE</name>
<keyword evidence="1 4" id="KW-0808">Transferase</keyword>
<evidence type="ECO:0000259" key="3">
    <source>
        <dbReference type="Pfam" id="PF12804"/>
    </source>
</evidence>
<dbReference type="GO" id="GO:0016779">
    <property type="term" value="F:nucleotidyltransferase activity"/>
    <property type="evidence" value="ECO:0007669"/>
    <property type="project" value="UniProtKB-KW"/>
</dbReference>
<accession>A0A150QG19</accession>
<dbReference type="Pfam" id="PF12804">
    <property type="entry name" value="NTP_transf_3"/>
    <property type="match status" value="1"/>
</dbReference>
<protein>
    <submittedName>
        <fullName evidence="4">Nucleotidyl transferase</fullName>
    </submittedName>
</protein>
<dbReference type="Gene3D" id="3.90.550.10">
    <property type="entry name" value="Spore Coat Polysaccharide Biosynthesis Protein SpsA, Chain A"/>
    <property type="match status" value="1"/>
</dbReference>
<dbReference type="CDD" id="cd02523">
    <property type="entry name" value="PC_cytidylyltransferase"/>
    <property type="match status" value="1"/>
</dbReference>
<dbReference type="AlphaFoldDB" id="A0A150QG19"/>
<feature type="domain" description="MobA-like NTP transferase" evidence="3">
    <location>
        <begin position="3"/>
        <end position="130"/>
    </location>
</feature>
<dbReference type="EMBL" id="JEMA01000704">
    <property type="protein sequence ID" value="KYF66863.1"/>
    <property type="molecule type" value="Genomic_DNA"/>
</dbReference>
<evidence type="ECO:0000256" key="1">
    <source>
        <dbReference type="ARBA" id="ARBA00022679"/>
    </source>
</evidence>
<sequence>MKAVIIGAGRGSRLRHLTEELPKTLVPILGRPMLDSVLDALAAGGFKRSDVVFVCGYKADVIRAAYPDLTYVENRDWEQNNILLSLLCAREHLEGGFVSTYADIVYRPEIVADLVRSPHDIALACDTDWRRRYVNRSQHPETDAEKLRADGAGRVVEVSRRIPSASATGEFIGVMKLSALGASQFLAAFDAARAAFSERPEFREGRTFRRAYLIDLLQSMIESGAALHKVDTHGGYMEIDTLEDASLADAWWRGGT</sequence>
<reference evidence="4 5" key="1">
    <citation type="submission" date="2014-02" db="EMBL/GenBank/DDBJ databases">
        <title>The small core and large imbalanced accessory genome model reveals a collaborative survival strategy of Sorangium cellulosum strains in nature.</title>
        <authorList>
            <person name="Han K."/>
            <person name="Peng R."/>
            <person name="Blom J."/>
            <person name="Li Y.-Z."/>
        </authorList>
    </citation>
    <scope>NUCLEOTIDE SEQUENCE [LARGE SCALE GENOMIC DNA]</scope>
    <source>
        <strain evidence="4 5">So0008-312</strain>
    </source>
</reference>
<dbReference type="SUPFAM" id="SSF53448">
    <property type="entry name" value="Nucleotide-diphospho-sugar transferases"/>
    <property type="match status" value="1"/>
</dbReference>
<dbReference type="Proteomes" id="UP000075260">
    <property type="component" value="Unassembled WGS sequence"/>
</dbReference>
<keyword evidence="2" id="KW-0548">Nucleotidyltransferase</keyword>
<dbReference type="PANTHER" id="PTHR43584">
    <property type="entry name" value="NUCLEOTIDYL TRANSFERASE"/>
    <property type="match status" value="1"/>
</dbReference>
<organism evidence="4 5">
    <name type="scientific">Sorangium cellulosum</name>
    <name type="common">Polyangium cellulosum</name>
    <dbReference type="NCBI Taxonomy" id="56"/>
    <lineage>
        <taxon>Bacteria</taxon>
        <taxon>Pseudomonadati</taxon>
        <taxon>Myxococcota</taxon>
        <taxon>Polyangia</taxon>
        <taxon>Polyangiales</taxon>
        <taxon>Polyangiaceae</taxon>
        <taxon>Sorangium</taxon>
    </lineage>
</organism>
<dbReference type="InterPro" id="IPR050065">
    <property type="entry name" value="GlmU-like"/>
</dbReference>
<dbReference type="RefSeq" id="WP_061610243.1">
    <property type="nucleotide sequence ID" value="NZ_JEMA01000704.1"/>
</dbReference>
<evidence type="ECO:0000313" key="4">
    <source>
        <dbReference type="EMBL" id="KYF66863.1"/>
    </source>
</evidence>
<dbReference type="InterPro" id="IPR029044">
    <property type="entry name" value="Nucleotide-diphossugar_trans"/>
</dbReference>
<evidence type="ECO:0000313" key="5">
    <source>
        <dbReference type="Proteomes" id="UP000075260"/>
    </source>
</evidence>
<dbReference type="InterPro" id="IPR025877">
    <property type="entry name" value="MobA-like_NTP_Trfase"/>
</dbReference>
<comment type="caution">
    <text evidence="4">The sequence shown here is derived from an EMBL/GenBank/DDBJ whole genome shotgun (WGS) entry which is preliminary data.</text>
</comment>
<evidence type="ECO:0000256" key="2">
    <source>
        <dbReference type="ARBA" id="ARBA00022695"/>
    </source>
</evidence>
<proteinExistence type="predicted"/>
<dbReference type="PANTHER" id="PTHR43584:SF8">
    <property type="entry name" value="N-ACETYLMURAMATE ALPHA-1-PHOSPHATE URIDYLYLTRANSFERASE"/>
    <property type="match status" value="1"/>
</dbReference>
<gene>
    <name evidence="4" type="ORF">BE15_39190</name>
</gene>
<dbReference type="OrthoDB" id="9788272at2"/>